<keyword evidence="4 6" id="KW-0808">Transferase</keyword>
<name>A0A937W7M0_UNCTE</name>
<proteinExistence type="inferred from homology"/>
<dbReference type="Gene3D" id="3.40.640.10">
    <property type="entry name" value="Type I PLP-dependent aspartate aminotransferase-like (Major domain)"/>
    <property type="match status" value="1"/>
</dbReference>
<dbReference type="GO" id="GO:0006520">
    <property type="term" value="P:amino acid metabolic process"/>
    <property type="evidence" value="ECO:0007669"/>
    <property type="project" value="InterPro"/>
</dbReference>
<dbReference type="EC" id="2.6.1.-" evidence="6"/>
<dbReference type="GO" id="GO:0008483">
    <property type="term" value="F:transaminase activity"/>
    <property type="evidence" value="ECO:0007669"/>
    <property type="project" value="UniProtKB-KW"/>
</dbReference>
<dbReference type="InterPro" id="IPR050596">
    <property type="entry name" value="AspAT/PAT-like"/>
</dbReference>
<dbReference type="GO" id="GO:0030170">
    <property type="term" value="F:pyridoxal phosphate binding"/>
    <property type="evidence" value="ECO:0007669"/>
    <property type="project" value="InterPro"/>
</dbReference>
<dbReference type="EMBL" id="VGLS01000951">
    <property type="protein sequence ID" value="MBM3226552.1"/>
    <property type="molecule type" value="Genomic_DNA"/>
</dbReference>
<comment type="caution">
    <text evidence="8">The sequence shown here is derived from an EMBL/GenBank/DDBJ whole genome shotgun (WGS) entry which is preliminary data.</text>
</comment>
<dbReference type="InterPro" id="IPR004839">
    <property type="entry name" value="Aminotransferase_I/II_large"/>
</dbReference>
<reference evidence="8" key="1">
    <citation type="submission" date="2019-03" db="EMBL/GenBank/DDBJ databases">
        <title>Lake Tanganyika Metagenome-Assembled Genomes (MAGs).</title>
        <authorList>
            <person name="Tran P."/>
        </authorList>
    </citation>
    <scope>NUCLEOTIDE SEQUENCE</scope>
    <source>
        <strain evidence="8">K_DeepCast_65m_m2_066</strain>
    </source>
</reference>
<evidence type="ECO:0000313" key="8">
    <source>
        <dbReference type="EMBL" id="MBM3226552.1"/>
    </source>
</evidence>
<dbReference type="SUPFAM" id="SSF53383">
    <property type="entry name" value="PLP-dependent transferases"/>
    <property type="match status" value="1"/>
</dbReference>
<comment type="cofactor">
    <cofactor evidence="1 6">
        <name>pyridoxal 5'-phosphate</name>
        <dbReference type="ChEBI" id="CHEBI:597326"/>
    </cofactor>
</comment>
<evidence type="ECO:0000256" key="2">
    <source>
        <dbReference type="ARBA" id="ARBA00007441"/>
    </source>
</evidence>
<dbReference type="PROSITE" id="PS00105">
    <property type="entry name" value="AA_TRANSFER_CLASS_1"/>
    <property type="match status" value="1"/>
</dbReference>
<feature type="domain" description="Aminotransferase class I/classII large" evidence="7">
    <location>
        <begin position="35"/>
        <end position="377"/>
    </location>
</feature>
<dbReference type="CDD" id="cd00609">
    <property type="entry name" value="AAT_like"/>
    <property type="match status" value="1"/>
</dbReference>
<dbReference type="InterPro" id="IPR015424">
    <property type="entry name" value="PyrdxlP-dep_Trfase"/>
</dbReference>
<dbReference type="PANTHER" id="PTHR46383">
    <property type="entry name" value="ASPARTATE AMINOTRANSFERASE"/>
    <property type="match status" value="1"/>
</dbReference>
<evidence type="ECO:0000313" key="9">
    <source>
        <dbReference type="Proteomes" id="UP000712673"/>
    </source>
</evidence>
<evidence type="ECO:0000256" key="5">
    <source>
        <dbReference type="ARBA" id="ARBA00022898"/>
    </source>
</evidence>
<dbReference type="InterPro" id="IPR015421">
    <property type="entry name" value="PyrdxlP-dep_Trfase_major"/>
</dbReference>
<gene>
    <name evidence="8" type="ORF">FJZ47_22540</name>
</gene>
<accession>A0A937W7M0</accession>
<keyword evidence="5" id="KW-0663">Pyridoxal phosphate</keyword>
<sequence length="445" mass="48837">MPQRSFLTSFARDNLPTLNLRRFFGDYRTFTFAPDVFHLGIGEIAHITDAATWQHVLQEAAEDTRLLTRATMYAGTRGEHEANTAMAAHVGALLGRPEFGEEHVVPYDGGHNAVNGIIRACVAPLGSTRDARQYVLLPTPCYPYFSTIVNAHAGVIAYTAYSAEEMVRGIETLVNEQVGVILLNTPHNPTGYALTADQVARINRAVAPYDCVLAMDMVYALNALDAQAIHALGRLDPARTIYIDSFSKKFGLPGLRLGFALCANPELVEALRMFKAAESISTSNVKLLLAAHLLRQHMAIAEATAMTIRQRYHTFRDGLDGLEEYGVELPPATEHANTFYLPLFLDRLLAHTGLQTDAFATLCHERYKLEVVPGTRMYPPAGLSQGCLTLAHGQARITTPGAVIYAPDFATTQRPLLRVSFGIEHRIAEAAAQVLRACAETFRLC</sequence>
<dbReference type="InterPro" id="IPR004838">
    <property type="entry name" value="NHTrfase_class1_PyrdxlP-BS"/>
</dbReference>
<evidence type="ECO:0000256" key="1">
    <source>
        <dbReference type="ARBA" id="ARBA00001933"/>
    </source>
</evidence>
<dbReference type="Proteomes" id="UP000712673">
    <property type="component" value="Unassembled WGS sequence"/>
</dbReference>
<comment type="similarity">
    <text evidence="2 6">Belongs to the class-I pyridoxal-phosphate-dependent aminotransferase family.</text>
</comment>
<dbReference type="Pfam" id="PF00155">
    <property type="entry name" value="Aminotran_1_2"/>
    <property type="match status" value="1"/>
</dbReference>
<evidence type="ECO:0000256" key="4">
    <source>
        <dbReference type="ARBA" id="ARBA00022679"/>
    </source>
</evidence>
<dbReference type="AlphaFoldDB" id="A0A937W7M0"/>
<dbReference type="PANTHER" id="PTHR46383:SF1">
    <property type="entry name" value="ASPARTATE AMINOTRANSFERASE"/>
    <property type="match status" value="1"/>
</dbReference>
<organism evidence="8 9">
    <name type="scientific">Tectimicrobiota bacterium</name>
    <dbReference type="NCBI Taxonomy" id="2528274"/>
    <lineage>
        <taxon>Bacteria</taxon>
        <taxon>Pseudomonadati</taxon>
        <taxon>Nitrospinota/Tectimicrobiota group</taxon>
        <taxon>Candidatus Tectimicrobiota</taxon>
    </lineage>
</organism>
<evidence type="ECO:0000259" key="7">
    <source>
        <dbReference type="Pfam" id="PF00155"/>
    </source>
</evidence>
<protein>
    <recommendedName>
        <fullName evidence="6">Aminotransferase</fullName>
        <ecNumber evidence="6">2.6.1.-</ecNumber>
    </recommendedName>
</protein>
<evidence type="ECO:0000256" key="6">
    <source>
        <dbReference type="RuleBase" id="RU000481"/>
    </source>
</evidence>
<evidence type="ECO:0000256" key="3">
    <source>
        <dbReference type="ARBA" id="ARBA00022576"/>
    </source>
</evidence>
<keyword evidence="3 6" id="KW-0032">Aminotransferase</keyword>